<dbReference type="SUPFAM" id="SSF69065">
    <property type="entry name" value="RNase III domain-like"/>
    <property type="match status" value="1"/>
</dbReference>
<feature type="domain" description="DRBM" evidence="11">
    <location>
        <begin position="176"/>
        <end position="246"/>
    </location>
</feature>
<evidence type="ECO:0000259" key="12">
    <source>
        <dbReference type="PROSITE" id="PS50142"/>
    </source>
</evidence>
<dbReference type="GO" id="GO:0004525">
    <property type="term" value="F:ribonuclease III activity"/>
    <property type="evidence" value="ECO:0007669"/>
    <property type="project" value="UniProtKB-UniRule"/>
</dbReference>
<comment type="function">
    <text evidence="9">Digests double-stranded RNA. Involved in the processing of primary rRNA transcript to yield the immediate precursors to the large and small rRNAs (23S and 16S). Processes some mRNAs, and tRNAs when they are encoded in the rRNA operon. Processes pre-crRNA and tracrRNA of type II CRISPR loci if present in the organism.</text>
</comment>
<evidence type="ECO:0000256" key="9">
    <source>
        <dbReference type="HAMAP-Rule" id="MF_00104"/>
    </source>
</evidence>
<dbReference type="CDD" id="cd00593">
    <property type="entry name" value="RIBOc"/>
    <property type="match status" value="1"/>
</dbReference>
<comment type="subunit">
    <text evidence="9">Homodimer.</text>
</comment>
<evidence type="ECO:0000256" key="6">
    <source>
        <dbReference type="ARBA" id="ARBA00022759"/>
    </source>
</evidence>
<evidence type="ECO:0000256" key="1">
    <source>
        <dbReference type="ARBA" id="ARBA00000109"/>
    </source>
</evidence>
<evidence type="ECO:0000256" key="2">
    <source>
        <dbReference type="ARBA" id="ARBA00010183"/>
    </source>
</evidence>
<dbReference type="GO" id="GO:0019843">
    <property type="term" value="F:rRNA binding"/>
    <property type="evidence" value="ECO:0007669"/>
    <property type="project" value="UniProtKB-KW"/>
</dbReference>
<evidence type="ECO:0000256" key="5">
    <source>
        <dbReference type="ARBA" id="ARBA00022722"/>
    </source>
</evidence>
<evidence type="ECO:0000259" key="11">
    <source>
        <dbReference type="PROSITE" id="PS50137"/>
    </source>
</evidence>
<organism evidence="14 15">
    <name type="scientific">Bifidobacterium vespertilionis</name>
    <dbReference type="NCBI Taxonomy" id="2562524"/>
    <lineage>
        <taxon>Bacteria</taxon>
        <taxon>Bacillati</taxon>
        <taxon>Actinomycetota</taxon>
        <taxon>Actinomycetes</taxon>
        <taxon>Bifidobacteriales</taxon>
        <taxon>Bifidobacteriaceae</taxon>
        <taxon>Bifidobacterium</taxon>
    </lineage>
</organism>
<comment type="caution">
    <text evidence="14">The sequence shown here is derived from an EMBL/GenBank/DDBJ whole genome shotgun (WGS) entry which is preliminary data.</text>
</comment>
<dbReference type="CDD" id="cd10845">
    <property type="entry name" value="DSRM_RNAse_III_family"/>
    <property type="match status" value="1"/>
</dbReference>
<keyword evidence="4 9" id="KW-0507">mRNA processing</keyword>
<feature type="active site" evidence="9">
    <location>
        <position position="65"/>
    </location>
</feature>
<dbReference type="SMART" id="SM00358">
    <property type="entry name" value="DSRM"/>
    <property type="match status" value="1"/>
</dbReference>
<keyword evidence="16" id="KW-1185">Reference proteome</keyword>
<evidence type="ECO:0000313" key="14">
    <source>
        <dbReference type="EMBL" id="KAA8822182.1"/>
    </source>
</evidence>
<dbReference type="GO" id="GO:0005737">
    <property type="term" value="C:cytoplasm"/>
    <property type="evidence" value="ECO:0007669"/>
    <property type="project" value="UniProtKB-SubCell"/>
</dbReference>
<dbReference type="InterPro" id="IPR000999">
    <property type="entry name" value="RNase_III_dom"/>
</dbReference>
<dbReference type="RefSeq" id="WP_150354709.1">
    <property type="nucleotide sequence ID" value="NZ_RZNZ01000012.1"/>
</dbReference>
<feature type="binding site" evidence="9">
    <location>
        <position position="138"/>
    </location>
    <ligand>
        <name>Mg(2+)</name>
        <dbReference type="ChEBI" id="CHEBI:18420"/>
    </ligand>
</feature>
<protein>
    <recommendedName>
        <fullName evidence="9">Ribonuclease 3</fullName>
        <ecNumber evidence="9">3.1.26.3</ecNumber>
    </recommendedName>
    <alternativeName>
        <fullName evidence="9">Ribonuclease III</fullName>
        <shortName evidence="9">RNase III</shortName>
    </alternativeName>
</protein>
<evidence type="ECO:0000256" key="3">
    <source>
        <dbReference type="ARBA" id="ARBA00022552"/>
    </source>
</evidence>
<gene>
    <name evidence="9" type="primary">rnc</name>
    <name evidence="14" type="ORF">EM848_09635</name>
    <name evidence="13" type="ORF">EMO90_08965</name>
</gene>
<comment type="catalytic activity">
    <reaction evidence="1 9">
        <text>Endonucleolytic cleavage to 5'-phosphomonoester.</text>
        <dbReference type="EC" id="3.1.26.3"/>
    </reaction>
</comment>
<dbReference type="NCBIfam" id="TIGR02191">
    <property type="entry name" value="RNaseIII"/>
    <property type="match status" value="1"/>
</dbReference>
<keyword evidence="9" id="KW-0963">Cytoplasm</keyword>
<dbReference type="PROSITE" id="PS50137">
    <property type="entry name" value="DS_RBD"/>
    <property type="match status" value="1"/>
</dbReference>
<proteinExistence type="inferred from homology"/>
<dbReference type="Gene3D" id="3.30.160.20">
    <property type="match status" value="1"/>
</dbReference>
<dbReference type="SMART" id="SM00535">
    <property type="entry name" value="RIBOc"/>
    <property type="match status" value="1"/>
</dbReference>
<evidence type="ECO:0000313" key="16">
    <source>
        <dbReference type="Proteomes" id="UP000374630"/>
    </source>
</evidence>
<keyword evidence="8 9" id="KW-0694">RNA-binding</keyword>
<dbReference type="OrthoDB" id="9805026at2"/>
<dbReference type="GO" id="GO:0008033">
    <property type="term" value="P:tRNA processing"/>
    <property type="evidence" value="ECO:0007669"/>
    <property type="project" value="UniProtKB-KW"/>
</dbReference>
<comment type="similarity">
    <text evidence="2">Belongs to the ribonuclease III family.</text>
</comment>
<dbReference type="Pfam" id="PF00035">
    <property type="entry name" value="dsrm"/>
    <property type="match status" value="1"/>
</dbReference>
<dbReference type="HAMAP" id="MF_00104">
    <property type="entry name" value="RNase_III"/>
    <property type="match status" value="1"/>
</dbReference>
<keyword evidence="5 9" id="KW-0540">Nuclease</keyword>
<dbReference type="Pfam" id="PF14622">
    <property type="entry name" value="Ribonucleas_3_3"/>
    <property type="match status" value="1"/>
</dbReference>
<dbReference type="AlphaFoldDB" id="A0A5J5DZK4"/>
<sequence>MTEEHKEHIIEHAESSAGEHSKDALLKRLGTTISPDLLIQALTHRSFAHEHPGVKHYERLEFLGDAVLELVATETLYKTHPDMTEGQLAKMRAKAVSEEALSAIAREKLQVGPYILLGHGELEQGGQDKSSILCDIVESLIGATFIENGIDEARKVVHRLVDDTLVEVATEGPALDWKTSLTVKAHQMGLEEPRYRMRVSGPEYALEFTAKVTVGARDELIGTGKGTSKRKAQLAAAEMAWHTLDDRDKARKSHKAAGAAQTAEPAGTAESDKPAE</sequence>
<dbReference type="GO" id="GO:0046872">
    <property type="term" value="F:metal ion binding"/>
    <property type="evidence" value="ECO:0007669"/>
    <property type="project" value="UniProtKB-KW"/>
</dbReference>
<dbReference type="EMBL" id="RZNZ01000012">
    <property type="protein sequence ID" value="KAA8819064.1"/>
    <property type="molecule type" value="Genomic_DNA"/>
</dbReference>
<name>A0A5J5DZK4_9BIFI</name>
<evidence type="ECO:0000313" key="13">
    <source>
        <dbReference type="EMBL" id="KAA8819064.1"/>
    </source>
</evidence>
<dbReference type="GO" id="GO:0010468">
    <property type="term" value="P:regulation of gene expression"/>
    <property type="evidence" value="ECO:0007669"/>
    <property type="project" value="TreeGrafter"/>
</dbReference>
<dbReference type="GO" id="GO:0003725">
    <property type="term" value="F:double-stranded RNA binding"/>
    <property type="evidence" value="ECO:0007669"/>
    <property type="project" value="TreeGrafter"/>
</dbReference>
<feature type="region of interest" description="Disordered" evidence="10">
    <location>
        <begin position="245"/>
        <end position="276"/>
    </location>
</feature>
<dbReference type="InterPro" id="IPR014720">
    <property type="entry name" value="dsRBD_dom"/>
</dbReference>
<dbReference type="InterPro" id="IPR011907">
    <property type="entry name" value="RNase_III"/>
</dbReference>
<reference evidence="15 16" key="1">
    <citation type="journal article" date="2019" name="Syst. Appl. Microbiol.">
        <title>Characterization of Bifidobacterium species in feaces of the Egyptian fruit bat: Description of B. vespertilionis sp. nov. and B. rousetti sp. nov.</title>
        <authorList>
            <person name="Modesto M."/>
            <person name="Satti M."/>
            <person name="Watanabe K."/>
            <person name="Puglisi E."/>
            <person name="Morelli L."/>
            <person name="Huang C.-H."/>
            <person name="Liou J.-S."/>
            <person name="Miyashita M."/>
            <person name="Tamura T."/>
            <person name="Saito S."/>
            <person name="Mori K."/>
            <person name="Huang L."/>
            <person name="Sciavilla P."/>
            <person name="Sandri C."/>
            <person name="Spiezio C."/>
            <person name="Vitali F."/>
            <person name="Cavalieri D."/>
            <person name="Perpetuini G."/>
            <person name="Tofalo R."/>
            <person name="Bonetti A."/>
            <person name="Arita M."/>
            <person name="Mattarelli P."/>
        </authorList>
    </citation>
    <scope>NUCLEOTIDE SEQUENCE [LARGE SCALE GENOMIC DNA]</scope>
    <source>
        <strain evidence="13 16">RST16</strain>
        <strain evidence="14 15">RST8</strain>
    </source>
</reference>
<accession>A0A5J5DZK4</accession>
<dbReference type="PANTHER" id="PTHR11207:SF0">
    <property type="entry name" value="RIBONUCLEASE 3"/>
    <property type="match status" value="1"/>
</dbReference>
<dbReference type="InterPro" id="IPR036389">
    <property type="entry name" value="RNase_III_sf"/>
</dbReference>
<keyword evidence="9" id="KW-0460">Magnesium</keyword>
<dbReference type="EC" id="3.1.26.3" evidence="9"/>
<feature type="domain" description="RNase III" evidence="12">
    <location>
        <begin position="22"/>
        <end position="149"/>
    </location>
</feature>
<keyword evidence="9" id="KW-0819">tRNA processing</keyword>
<evidence type="ECO:0000313" key="15">
    <source>
        <dbReference type="Proteomes" id="UP000345527"/>
    </source>
</evidence>
<dbReference type="SUPFAM" id="SSF54768">
    <property type="entry name" value="dsRNA-binding domain-like"/>
    <property type="match status" value="1"/>
</dbReference>
<keyword evidence="3 9" id="KW-0698">rRNA processing</keyword>
<evidence type="ECO:0000256" key="8">
    <source>
        <dbReference type="ARBA" id="ARBA00022884"/>
    </source>
</evidence>
<feature type="binding site" evidence="9">
    <location>
        <position position="61"/>
    </location>
    <ligand>
        <name>Mg(2+)</name>
        <dbReference type="ChEBI" id="CHEBI:18420"/>
    </ligand>
</feature>
<dbReference type="Proteomes" id="UP000345527">
    <property type="component" value="Unassembled WGS sequence"/>
</dbReference>
<dbReference type="GO" id="GO:0006397">
    <property type="term" value="P:mRNA processing"/>
    <property type="evidence" value="ECO:0007669"/>
    <property type="project" value="UniProtKB-UniRule"/>
</dbReference>
<dbReference type="PROSITE" id="PS50142">
    <property type="entry name" value="RNASE_3_2"/>
    <property type="match status" value="1"/>
</dbReference>
<dbReference type="GO" id="GO:0006364">
    <property type="term" value="P:rRNA processing"/>
    <property type="evidence" value="ECO:0007669"/>
    <property type="project" value="UniProtKB-UniRule"/>
</dbReference>
<comment type="subcellular location">
    <subcellularLocation>
        <location evidence="9">Cytoplasm</location>
    </subcellularLocation>
</comment>
<keyword evidence="6 9" id="KW-0255">Endonuclease</keyword>
<comment type="cofactor">
    <cofactor evidence="9">
        <name>Mg(2+)</name>
        <dbReference type="ChEBI" id="CHEBI:18420"/>
    </cofactor>
</comment>
<dbReference type="Proteomes" id="UP000374630">
    <property type="component" value="Unassembled WGS sequence"/>
</dbReference>
<keyword evidence="9" id="KW-0699">rRNA-binding</keyword>
<dbReference type="FunFam" id="1.10.1520.10:FF:000001">
    <property type="entry name" value="Ribonuclease 3"/>
    <property type="match status" value="1"/>
</dbReference>
<evidence type="ECO:0000256" key="10">
    <source>
        <dbReference type="SAM" id="MobiDB-lite"/>
    </source>
</evidence>
<dbReference type="EMBL" id="RZOA01000021">
    <property type="protein sequence ID" value="KAA8822182.1"/>
    <property type="molecule type" value="Genomic_DNA"/>
</dbReference>
<feature type="active site" evidence="9">
    <location>
        <position position="138"/>
    </location>
</feature>
<feature type="compositionally biased region" description="Low complexity" evidence="10">
    <location>
        <begin position="256"/>
        <end position="269"/>
    </location>
</feature>
<feature type="region of interest" description="Disordered" evidence="10">
    <location>
        <begin position="1"/>
        <end position="21"/>
    </location>
</feature>
<keyword evidence="9" id="KW-0479">Metal-binding</keyword>
<dbReference type="Gene3D" id="1.10.1520.10">
    <property type="entry name" value="Ribonuclease III domain"/>
    <property type="match status" value="1"/>
</dbReference>
<dbReference type="PANTHER" id="PTHR11207">
    <property type="entry name" value="RIBONUCLEASE III"/>
    <property type="match status" value="1"/>
</dbReference>
<feature type="binding site" evidence="9">
    <location>
        <position position="135"/>
    </location>
    <ligand>
        <name>Mg(2+)</name>
        <dbReference type="ChEBI" id="CHEBI:18420"/>
    </ligand>
</feature>
<evidence type="ECO:0000256" key="4">
    <source>
        <dbReference type="ARBA" id="ARBA00022664"/>
    </source>
</evidence>
<dbReference type="PROSITE" id="PS00517">
    <property type="entry name" value="RNASE_3_1"/>
    <property type="match status" value="1"/>
</dbReference>
<evidence type="ECO:0000256" key="7">
    <source>
        <dbReference type="ARBA" id="ARBA00022801"/>
    </source>
</evidence>
<keyword evidence="7 9" id="KW-0378">Hydrolase</keyword>